<sequence>MANYAIMRIEKRKLPSVGRINKHHERQKEEYKSNPDIDRERTGLNYHIIQPPGPYRGAVLARIEQAGAKRRKDSVVLQDCFVGGTPDWLKAKSQEEQREYFSHAYQFFEDNFGKENIISAVVHMDEATPHMHLCFVPITAKGRLSSKDIIGGPQGLVKWQDRFYEHMHQRYPDLSRGLPQKQTRRKHIPPYMFKLTAELYKHYDEICQAINSIGVLNSGRKKDEAIALLGRYAPEMTQLKAQVASTDKQIADLERELAYVTEGRATAWRANQDYKQELEEANYKLYQLNREQKKLEGIISQIPPELLAQLTKTERDARKNQERGKNR</sequence>
<dbReference type="EMBL" id="LN854293">
    <property type="protein sequence ID" value="CRY97933.1"/>
    <property type="molecule type" value="Genomic_DNA"/>
</dbReference>
<dbReference type="AlphaFoldDB" id="A0A0H5Q7M7"/>
<reference evidence="2" key="2">
    <citation type="submission" date="2015-07" db="EMBL/GenBank/DDBJ databases">
        <title>Plasmids, circular viruses and viroids from rat gut.</title>
        <authorList>
            <person name="Jorgensen T.J."/>
            <person name="Hansen M.A."/>
            <person name="Xu Z."/>
            <person name="Tabak M.A."/>
            <person name="Sorensen S.J."/>
            <person name="Hansen L.H."/>
        </authorList>
    </citation>
    <scope>NUCLEOTIDE SEQUENCE</scope>
    <source>
        <plasmid evidence="2">pRGRH1794</plasmid>
    </source>
</reference>
<keyword evidence="2" id="KW-0614">Plasmid</keyword>
<proteinExistence type="predicted"/>
<evidence type="ECO:0008006" key="3">
    <source>
        <dbReference type="Google" id="ProtNLM"/>
    </source>
</evidence>
<reference evidence="2" key="1">
    <citation type="submission" date="2015-06" db="EMBL/GenBank/DDBJ databases">
        <authorList>
            <person name="Joergensen T."/>
        </authorList>
    </citation>
    <scope>NUCLEOTIDE SEQUENCE</scope>
    <source>
        <plasmid evidence="2">pRGRH1794</plasmid>
    </source>
</reference>
<dbReference type="GO" id="GO:0006310">
    <property type="term" value="P:DNA recombination"/>
    <property type="evidence" value="ECO:0007669"/>
    <property type="project" value="InterPro"/>
</dbReference>
<dbReference type="NCBIfam" id="NF041497">
    <property type="entry name" value="MobV"/>
    <property type="match status" value="1"/>
</dbReference>
<keyword evidence="1" id="KW-0175">Coiled coil</keyword>
<dbReference type="Gene3D" id="3.30.930.30">
    <property type="match status" value="1"/>
</dbReference>
<dbReference type="CDD" id="cd17242">
    <property type="entry name" value="MobM_relaxase"/>
    <property type="match status" value="1"/>
</dbReference>
<dbReference type="GO" id="GO:0003677">
    <property type="term" value="F:DNA binding"/>
    <property type="evidence" value="ECO:0007669"/>
    <property type="project" value="InterPro"/>
</dbReference>
<feature type="coiled-coil region" evidence="1">
    <location>
        <begin position="236"/>
        <end position="291"/>
    </location>
</feature>
<geneLocation type="plasmid" evidence="2">
    <name>pRGRH1794</name>
</geneLocation>
<accession>A0A0H5Q7M7</accession>
<dbReference type="Pfam" id="PF01076">
    <property type="entry name" value="Mob_Pre"/>
    <property type="match status" value="1"/>
</dbReference>
<protein>
    <recommendedName>
        <fullName evidence="3">Plasmid recombination enzyme</fullName>
    </recommendedName>
</protein>
<evidence type="ECO:0000313" key="2">
    <source>
        <dbReference type="EMBL" id="CRY97933.1"/>
    </source>
</evidence>
<dbReference type="InterPro" id="IPR001668">
    <property type="entry name" value="Mob_Pre"/>
</dbReference>
<organism evidence="2">
    <name type="scientific">uncultured prokaryote</name>
    <dbReference type="NCBI Taxonomy" id="198431"/>
    <lineage>
        <taxon>unclassified sequences</taxon>
        <taxon>environmental samples</taxon>
    </lineage>
</organism>
<dbReference type="SUPFAM" id="SSF90257">
    <property type="entry name" value="Myosin rod fragments"/>
    <property type="match status" value="1"/>
</dbReference>
<evidence type="ECO:0000256" key="1">
    <source>
        <dbReference type="SAM" id="Coils"/>
    </source>
</evidence>
<name>A0A0H5Q7M7_9ZZZZ</name>